<evidence type="ECO:0000256" key="1">
    <source>
        <dbReference type="ARBA" id="ARBA00004443"/>
    </source>
</evidence>
<dbReference type="GO" id="GO:0022904">
    <property type="term" value="P:respiratory electron transport chain"/>
    <property type="evidence" value="ECO:0007669"/>
    <property type="project" value="InterPro"/>
</dbReference>
<keyword evidence="7" id="KW-0496">Mitochondrion</keyword>
<evidence type="ECO:0000256" key="5">
    <source>
        <dbReference type="ARBA" id="ARBA00022792"/>
    </source>
</evidence>
<evidence type="ECO:0000256" key="9">
    <source>
        <dbReference type="SAM" id="Coils"/>
    </source>
</evidence>
<evidence type="ECO:0000256" key="6">
    <source>
        <dbReference type="ARBA" id="ARBA00022982"/>
    </source>
</evidence>
<dbReference type="AlphaFoldDB" id="A0A166U4J1"/>
<reference evidence="10" key="1">
    <citation type="journal article" date="2016" name="Mol. Biol. Evol.">
        <title>Comparative Genomics of Early-Diverging Mushroom-Forming Fungi Provides Insights into the Origins of Lignocellulose Decay Capabilities.</title>
        <authorList>
            <person name="Nagy L.G."/>
            <person name="Riley R."/>
            <person name="Tritt A."/>
            <person name="Adam C."/>
            <person name="Daum C."/>
            <person name="Floudas D."/>
            <person name="Sun H."/>
            <person name="Yadav J.S."/>
            <person name="Pangilinan J."/>
            <person name="Larsson K.H."/>
            <person name="Matsuura K."/>
            <person name="Barry K."/>
            <person name="Labutti K."/>
            <person name="Kuo R."/>
            <person name="Ohm R.A."/>
            <person name="Bhattacharya S.S."/>
            <person name="Shirouzu T."/>
            <person name="Yoshinaga Y."/>
            <person name="Martin F.M."/>
            <person name="Grigoriev I.V."/>
            <person name="Hibbett D.S."/>
        </authorList>
    </citation>
    <scope>NUCLEOTIDE SEQUENCE [LARGE SCALE GENOMIC DNA]</scope>
    <source>
        <strain evidence="10">CBS 109695</strain>
    </source>
</reference>
<comment type="similarity">
    <text evidence="2">Belongs to the complex I NDUFA5 subunit family.</text>
</comment>
<keyword evidence="3" id="KW-0813">Transport</keyword>
<gene>
    <name evidence="10" type="ORF">FIBSPDRAFT_849805</name>
</gene>
<accession>A0A166U4J1</accession>
<evidence type="ECO:0000256" key="2">
    <source>
        <dbReference type="ARBA" id="ARBA00010261"/>
    </source>
</evidence>
<evidence type="ECO:0000313" key="10">
    <source>
        <dbReference type="EMBL" id="KZP31305.1"/>
    </source>
</evidence>
<keyword evidence="8" id="KW-0472">Membrane</keyword>
<dbReference type="PANTHER" id="PTHR12653">
    <property type="entry name" value="NADH-UBIQUINONE OXIDOREDUCTASE 13 KD-B SUBUNIT"/>
    <property type="match status" value="1"/>
</dbReference>
<dbReference type="PANTHER" id="PTHR12653:SF0">
    <property type="entry name" value="NADH DEHYDROGENASE [UBIQUINONE] 1 ALPHA SUBCOMPLEX SUBUNIT 5"/>
    <property type="match status" value="1"/>
</dbReference>
<comment type="subcellular location">
    <subcellularLocation>
        <location evidence="1">Mitochondrion inner membrane</location>
        <topology evidence="1">Peripheral membrane protein</topology>
        <orientation evidence="1">Matrix side</orientation>
    </subcellularLocation>
</comment>
<dbReference type="GO" id="GO:0005743">
    <property type="term" value="C:mitochondrial inner membrane"/>
    <property type="evidence" value="ECO:0007669"/>
    <property type="project" value="UniProtKB-SubCell"/>
</dbReference>
<evidence type="ECO:0000256" key="4">
    <source>
        <dbReference type="ARBA" id="ARBA00022660"/>
    </source>
</evidence>
<dbReference type="STRING" id="436010.A0A166U4J1"/>
<dbReference type="InterPro" id="IPR006806">
    <property type="entry name" value="NDUFA5"/>
</dbReference>
<feature type="coiled-coil region" evidence="9">
    <location>
        <begin position="67"/>
        <end position="96"/>
    </location>
</feature>
<name>A0A166U4J1_9AGAM</name>
<keyword evidence="5" id="KW-0999">Mitochondrion inner membrane</keyword>
<keyword evidence="4" id="KW-0679">Respiratory chain</keyword>
<organism evidence="10">
    <name type="scientific">Athelia psychrophila</name>
    <dbReference type="NCBI Taxonomy" id="1759441"/>
    <lineage>
        <taxon>Eukaryota</taxon>
        <taxon>Fungi</taxon>
        <taxon>Dikarya</taxon>
        <taxon>Basidiomycota</taxon>
        <taxon>Agaricomycotina</taxon>
        <taxon>Agaricomycetes</taxon>
        <taxon>Agaricomycetidae</taxon>
        <taxon>Atheliales</taxon>
        <taxon>Atheliaceae</taxon>
        <taxon>Athelia</taxon>
    </lineage>
</organism>
<protein>
    <submittedName>
        <fullName evidence="10">NADH2 dehydrogenase</fullName>
    </submittedName>
</protein>
<evidence type="ECO:0000256" key="7">
    <source>
        <dbReference type="ARBA" id="ARBA00023128"/>
    </source>
</evidence>
<sequence>MFRLSRPVLQQVLKKTTGITGIPVHPNPLPALRQAYEATLKLAATIPAGAVYRQSVEALTQHKLRILEEAKGSVAAAEAQLDEGQIEEALEVAQDELKTVANMIEWKAWEPLVEKPAPGQWEYFGKLSGSL</sequence>
<keyword evidence="6" id="KW-0249">Electron transport</keyword>
<dbReference type="Pfam" id="PF04716">
    <property type="entry name" value="ETC_C1_NDUFA5"/>
    <property type="match status" value="1"/>
</dbReference>
<proteinExistence type="inferred from homology"/>
<evidence type="ECO:0000256" key="3">
    <source>
        <dbReference type="ARBA" id="ARBA00022448"/>
    </source>
</evidence>
<dbReference type="EMBL" id="KV417490">
    <property type="protein sequence ID" value="KZP31305.1"/>
    <property type="molecule type" value="Genomic_DNA"/>
</dbReference>
<dbReference type="OrthoDB" id="286811at2759"/>
<keyword evidence="9" id="KW-0175">Coiled coil</keyword>
<evidence type="ECO:0000256" key="8">
    <source>
        <dbReference type="ARBA" id="ARBA00023136"/>
    </source>
</evidence>